<evidence type="ECO:0000313" key="4">
    <source>
        <dbReference type="Proteomes" id="UP001596091"/>
    </source>
</evidence>
<dbReference type="RefSeq" id="WP_263334587.1">
    <property type="nucleotide sequence ID" value="NZ_JAGSYH010000002.1"/>
</dbReference>
<dbReference type="EMBL" id="JBHSPH010000001">
    <property type="protein sequence ID" value="MFC5861037.1"/>
    <property type="molecule type" value="Genomic_DNA"/>
</dbReference>
<comment type="caution">
    <text evidence="3">The sequence shown here is derived from an EMBL/GenBank/DDBJ whole genome shotgun (WGS) entry which is preliminary data.</text>
</comment>
<gene>
    <name evidence="3" type="ORF">ACFPT7_01880</name>
</gene>
<dbReference type="InterPro" id="IPR000620">
    <property type="entry name" value="EamA_dom"/>
</dbReference>
<dbReference type="InterPro" id="IPR037185">
    <property type="entry name" value="EmrE-like"/>
</dbReference>
<feature type="transmembrane region" description="Helical" evidence="1">
    <location>
        <begin position="78"/>
        <end position="97"/>
    </location>
</feature>
<dbReference type="Proteomes" id="UP001596091">
    <property type="component" value="Unassembled WGS sequence"/>
</dbReference>
<accession>A0ABW1E9N8</accession>
<protein>
    <submittedName>
        <fullName evidence="3">EamA family transporter</fullName>
    </submittedName>
</protein>
<dbReference type="Pfam" id="PF00892">
    <property type="entry name" value="EamA"/>
    <property type="match status" value="1"/>
</dbReference>
<dbReference type="SUPFAM" id="SSF103481">
    <property type="entry name" value="Multidrug resistance efflux transporter EmrE"/>
    <property type="match status" value="1"/>
</dbReference>
<keyword evidence="1" id="KW-1133">Transmembrane helix</keyword>
<reference evidence="4" key="1">
    <citation type="journal article" date="2019" name="Int. J. Syst. Evol. Microbiol.">
        <title>The Global Catalogue of Microorganisms (GCM) 10K type strain sequencing project: providing services to taxonomists for standard genome sequencing and annotation.</title>
        <authorList>
            <consortium name="The Broad Institute Genomics Platform"/>
            <consortium name="The Broad Institute Genome Sequencing Center for Infectious Disease"/>
            <person name="Wu L."/>
            <person name="Ma J."/>
        </authorList>
    </citation>
    <scope>NUCLEOTIDE SEQUENCE [LARGE SCALE GENOMIC DNA]</scope>
    <source>
        <strain evidence="4">JCM 4087</strain>
    </source>
</reference>
<name>A0ABW1E9N8_9BACT</name>
<feature type="transmembrane region" description="Helical" evidence="1">
    <location>
        <begin position="232"/>
        <end position="252"/>
    </location>
</feature>
<evidence type="ECO:0000256" key="1">
    <source>
        <dbReference type="SAM" id="Phobius"/>
    </source>
</evidence>
<evidence type="ECO:0000313" key="3">
    <source>
        <dbReference type="EMBL" id="MFC5861037.1"/>
    </source>
</evidence>
<feature type="domain" description="EamA" evidence="2">
    <location>
        <begin position="168"/>
        <end position="303"/>
    </location>
</feature>
<feature type="transmembrane region" description="Helical" evidence="1">
    <location>
        <begin position="164"/>
        <end position="184"/>
    </location>
</feature>
<feature type="transmembrane region" description="Helical" evidence="1">
    <location>
        <begin position="264"/>
        <end position="281"/>
    </location>
</feature>
<feature type="transmembrane region" description="Helical" evidence="1">
    <location>
        <begin position="196"/>
        <end position="220"/>
    </location>
</feature>
<evidence type="ECO:0000259" key="2">
    <source>
        <dbReference type="Pfam" id="PF00892"/>
    </source>
</evidence>
<proteinExistence type="predicted"/>
<organism evidence="3 4">
    <name type="scientific">Acidicapsa dinghuensis</name>
    <dbReference type="NCBI Taxonomy" id="2218256"/>
    <lineage>
        <taxon>Bacteria</taxon>
        <taxon>Pseudomonadati</taxon>
        <taxon>Acidobacteriota</taxon>
        <taxon>Terriglobia</taxon>
        <taxon>Terriglobales</taxon>
        <taxon>Acidobacteriaceae</taxon>
        <taxon>Acidicapsa</taxon>
    </lineage>
</organism>
<feature type="transmembrane region" description="Helical" evidence="1">
    <location>
        <begin position="47"/>
        <end position="66"/>
    </location>
</feature>
<keyword evidence="4" id="KW-1185">Reference proteome</keyword>
<feature type="transmembrane region" description="Helical" evidence="1">
    <location>
        <begin position="103"/>
        <end position="123"/>
    </location>
</feature>
<keyword evidence="1" id="KW-0472">Membrane</keyword>
<keyword evidence="1" id="KW-0812">Transmembrane</keyword>
<sequence length="322" mass="34274">MRRSEKAGSRKSAIAGLLSLSFLMALGPLRRDLLPNLTAAHGLSENANQAVVLSLVAVTTSVFAGLRRIRWPRGTNLLECGLIGLGLFVAPSLARAMPEPVPALTAVALLALATVFAAVLEPYLRRFEAQPSGRILPAMACVGGMFLIFPIATPRTFAAAEAWIVTIVAAACLAATNCAGVALLRKSVNEKAPTLAVAPALAVAAGTGAMAFVLLAIFRGNALQRPLEWSDIGVSLVWPVIVDLPAIFLLFWLMQRMAAAQMTLRFVMWPLMAVVIEALVLAQRLTLQTWTGLALVTAGSWWALRNRVPSVDSQGLFSTDEP</sequence>
<feature type="transmembrane region" description="Helical" evidence="1">
    <location>
        <begin position="135"/>
        <end position="152"/>
    </location>
</feature>